<evidence type="ECO:0000313" key="2">
    <source>
        <dbReference type="Proteomes" id="UP000317901"/>
    </source>
</evidence>
<dbReference type="Proteomes" id="UP000317901">
    <property type="component" value="Unassembled WGS sequence"/>
</dbReference>
<comment type="caution">
    <text evidence="1">The sequence shown here is derived from an EMBL/GenBank/DDBJ whole genome shotgun (WGS) entry which is preliminary data.</text>
</comment>
<proteinExistence type="predicted"/>
<reference evidence="1 2" key="1">
    <citation type="submission" date="2019-06" db="EMBL/GenBank/DDBJ databases">
        <title>Pseudomonas bimorpha sp. nov. isolated from bovine raw milk and skim milk concentrate.</title>
        <authorList>
            <person name="Hofmann K."/>
            <person name="Huptas C."/>
            <person name="Doll E."/>
            <person name="Scherer S."/>
            <person name="Wenning M."/>
        </authorList>
    </citation>
    <scope>NUCLEOTIDE SEQUENCE [LARGE SCALE GENOMIC DNA]</scope>
    <source>
        <strain evidence="1 2">DSM 108990</strain>
    </source>
</reference>
<gene>
    <name evidence="1" type="ORF">FJD37_03290</name>
</gene>
<sequence length="323" mass="35577">MSNFDLVVGLSQSEVSRLLAGYHASAPVDDNPFKGREEVDVLDQLGVIEWDVPVAPNVVLDTPECSVWKAAQGEDGLTNLEAHRPRPKLPMLQLVFPLLDLKWGLKDAELEQGTSRNVLAHVTLDFREATIAMAVVALTIDQSEFEEFDKQLFNLLVLPMIFAQARKMLSVIHLPELKLGDDLLFKPLQISLVERCLLGATTLTDNPHPLDITDLTLPEEAVFLIVNNACINRALVTAVESLGDLEASDSGKIGILANWTSYARGTPSFTLGNLSPLTFSGTADLLLDVEVTLSEQFLEMLNPSKCAMMMWGGWGRRRVGRNE</sequence>
<dbReference type="AlphaFoldDB" id="A0A5C5Q3J0"/>
<organism evidence="1 2">
    <name type="scientific">Pseudomonas saxonica</name>
    <dbReference type="NCBI Taxonomy" id="2600598"/>
    <lineage>
        <taxon>Bacteria</taxon>
        <taxon>Pseudomonadati</taxon>
        <taxon>Pseudomonadota</taxon>
        <taxon>Gammaproteobacteria</taxon>
        <taxon>Pseudomonadales</taxon>
        <taxon>Pseudomonadaceae</taxon>
        <taxon>Pseudomonas</taxon>
    </lineage>
</organism>
<name>A0A5C5Q3J0_9PSED</name>
<dbReference type="OrthoDB" id="3930546at2"/>
<dbReference type="EMBL" id="VFIP01000004">
    <property type="protein sequence ID" value="TWR99997.1"/>
    <property type="molecule type" value="Genomic_DNA"/>
</dbReference>
<protein>
    <submittedName>
        <fullName evidence="1">Uncharacterized protein</fullName>
    </submittedName>
</protein>
<evidence type="ECO:0000313" key="1">
    <source>
        <dbReference type="EMBL" id="TWR99997.1"/>
    </source>
</evidence>
<dbReference type="RefSeq" id="WP_146425005.1">
    <property type="nucleotide sequence ID" value="NZ_VFIP01000004.1"/>
</dbReference>
<accession>A0A5C5Q3J0</accession>